<dbReference type="InterPro" id="IPR004549">
    <property type="entry name" value="Acetyl_CoA_COase_biotin_COase"/>
</dbReference>
<evidence type="ECO:0000256" key="5">
    <source>
        <dbReference type="ARBA" id="ARBA00022598"/>
    </source>
</evidence>
<dbReference type="PANTHER" id="PTHR48095">
    <property type="entry name" value="PYRUVATE CARBOXYLASE SUBUNIT A"/>
    <property type="match status" value="1"/>
</dbReference>
<keyword evidence="6" id="KW-0479">Metal-binding</keyword>
<keyword evidence="7 12" id="KW-0547">Nucleotide-binding</keyword>
<dbReference type="RefSeq" id="WP_316414520.1">
    <property type="nucleotide sequence ID" value="NZ_AP027080.1"/>
</dbReference>
<keyword evidence="9" id="KW-0460">Magnesium</keyword>
<dbReference type="InterPro" id="IPR016185">
    <property type="entry name" value="PreATP-grasp_dom_sf"/>
</dbReference>
<dbReference type="FunFam" id="3.40.50.20:FF:000010">
    <property type="entry name" value="Propionyl-CoA carboxylase subunit alpha"/>
    <property type="match status" value="1"/>
</dbReference>
<dbReference type="AlphaFoldDB" id="A0AA48H4B8"/>
<dbReference type="EC" id="6.3.4.14" evidence="4 13"/>
<dbReference type="InterPro" id="IPR005481">
    <property type="entry name" value="BC-like_N"/>
</dbReference>
<dbReference type="PROSITE" id="PS50975">
    <property type="entry name" value="ATP_GRASP"/>
    <property type="match status" value="1"/>
</dbReference>
<feature type="domain" description="ATP-grasp" evidence="14">
    <location>
        <begin position="140"/>
        <end position="337"/>
    </location>
</feature>
<evidence type="ECO:0000256" key="10">
    <source>
        <dbReference type="ARBA" id="ARBA00023267"/>
    </source>
</evidence>
<dbReference type="GO" id="GO:0046872">
    <property type="term" value="F:metal ion binding"/>
    <property type="evidence" value="ECO:0007669"/>
    <property type="project" value="UniProtKB-KW"/>
</dbReference>
<evidence type="ECO:0000313" key="17">
    <source>
        <dbReference type="Proteomes" id="UP001238179"/>
    </source>
</evidence>
<keyword evidence="13" id="KW-0275">Fatty acid biosynthesis</keyword>
<evidence type="ECO:0000256" key="11">
    <source>
        <dbReference type="ARBA" id="ARBA00048600"/>
    </source>
</evidence>
<evidence type="ECO:0000256" key="12">
    <source>
        <dbReference type="PROSITE-ProRule" id="PRU00409"/>
    </source>
</evidence>
<dbReference type="GO" id="GO:0006633">
    <property type="term" value="P:fatty acid biosynthetic process"/>
    <property type="evidence" value="ECO:0007669"/>
    <property type="project" value="UniProtKB-KW"/>
</dbReference>
<dbReference type="InterPro" id="IPR011054">
    <property type="entry name" value="Rudment_hybrid_motif"/>
</dbReference>
<dbReference type="NCBIfam" id="NF006367">
    <property type="entry name" value="PRK08591.1"/>
    <property type="match status" value="1"/>
</dbReference>
<evidence type="ECO:0000259" key="15">
    <source>
        <dbReference type="PROSITE" id="PS50979"/>
    </source>
</evidence>
<dbReference type="InterPro" id="IPR011764">
    <property type="entry name" value="Biotin_carboxylation_dom"/>
</dbReference>
<comment type="function">
    <text evidence="1 13">This protein is a component of the acetyl coenzyme A carboxylase complex; first, biotin carboxylase catalyzes the carboxylation of the carrier protein and then the transcarboxylase transfers the carboxyl group to form malonyl-CoA.</text>
</comment>
<dbReference type="SUPFAM" id="SSF51246">
    <property type="entry name" value="Rudiment single hybrid motif"/>
    <property type="match status" value="1"/>
</dbReference>
<dbReference type="Gene3D" id="3.30.470.20">
    <property type="entry name" value="ATP-grasp fold, B domain"/>
    <property type="match status" value="1"/>
</dbReference>
<name>A0AA48H4B8_9BACT</name>
<evidence type="ECO:0000256" key="7">
    <source>
        <dbReference type="ARBA" id="ARBA00022741"/>
    </source>
</evidence>
<dbReference type="EMBL" id="AP027080">
    <property type="protein sequence ID" value="BDU71628.1"/>
    <property type="molecule type" value="Genomic_DNA"/>
</dbReference>
<comment type="pathway">
    <text evidence="2 13">Lipid metabolism; malonyl-CoA biosynthesis; malonyl-CoA from acetyl-CoA: step 1/1.</text>
</comment>
<evidence type="ECO:0000256" key="4">
    <source>
        <dbReference type="ARBA" id="ARBA00013263"/>
    </source>
</evidence>
<keyword evidence="17" id="KW-1185">Reference proteome</keyword>
<dbReference type="FunFam" id="3.30.1490.20:FF:000018">
    <property type="entry name" value="Biotin carboxylase"/>
    <property type="match status" value="1"/>
</dbReference>
<evidence type="ECO:0000313" key="16">
    <source>
        <dbReference type="EMBL" id="BDU71628.1"/>
    </source>
</evidence>
<dbReference type="SUPFAM" id="SSF52440">
    <property type="entry name" value="PreATP-grasp domain"/>
    <property type="match status" value="1"/>
</dbReference>
<evidence type="ECO:0000256" key="3">
    <source>
        <dbReference type="ARBA" id="ARBA00011750"/>
    </source>
</evidence>
<dbReference type="Pfam" id="PF00289">
    <property type="entry name" value="Biotin_carb_N"/>
    <property type="match status" value="1"/>
</dbReference>
<dbReference type="GO" id="GO:0005524">
    <property type="term" value="F:ATP binding"/>
    <property type="evidence" value="ECO:0007669"/>
    <property type="project" value="UniProtKB-UniRule"/>
</dbReference>
<dbReference type="Pfam" id="PF02785">
    <property type="entry name" value="Biotin_carb_C"/>
    <property type="match status" value="1"/>
</dbReference>
<protein>
    <recommendedName>
        <fullName evidence="4 13">Biotin carboxylase</fullName>
        <ecNumber evidence="4 13">6.3.4.14</ecNumber>
    </recommendedName>
    <alternativeName>
        <fullName evidence="13">Acetyl-coenzyme A carboxylase biotin carboxylase subunit A</fullName>
    </alternativeName>
</protein>
<dbReference type="KEGG" id="msil:METEAL_08020"/>
<gene>
    <name evidence="16" type="primary">accC</name>
    <name evidence="16" type="ORF">METEAL_08020</name>
</gene>
<dbReference type="PROSITE" id="PS50979">
    <property type="entry name" value="BC"/>
    <property type="match status" value="1"/>
</dbReference>
<accession>A0AA48H4B8</accession>
<keyword evidence="8 12" id="KW-0067">ATP-binding</keyword>
<comment type="subunit">
    <text evidence="3 13">Acetyl-CoA carboxylase is a heterohexamer of biotin carboxyl carrier protein, biotin carboxylase and the two subunits of carboxyl transferase in a 2:2 complex.</text>
</comment>
<dbReference type="GO" id="GO:0004075">
    <property type="term" value="F:biotin carboxylase activity"/>
    <property type="evidence" value="ECO:0007669"/>
    <property type="project" value="UniProtKB-EC"/>
</dbReference>
<dbReference type="Pfam" id="PF02786">
    <property type="entry name" value="CPSase_L_D2"/>
    <property type="match status" value="1"/>
</dbReference>
<keyword evidence="10 13" id="KW-0092">Biotin</keyword>
<organism evidence="16 17">
    <name type="scientific">Mesoterricola silvestris</name>
    <dbReference type="NCBI Taxonomy" id="2927979"/>
    <lineage>
        <taxon>Bacteria</taxon>
        <taxon>Pseudomonadati</taxon>
        <taxon>Acidobacteriota</taxon>
        <taxon>Holophagae</taxon>
        <taxon>Holophagales</taxon>
        <taxon>Holophagaceae</taxon>
        <taxon>Mesoterricola</taxon>
    </lineage>
</organism>
<dbReference type="SUPFAM" id="SSF56059">
    <property type="entry name" value="Glutathione synthetase ATP-binding domain-like"/>
    <property type="match status" value="1"/>
</dbReference>
<proteinExistence type="predicted"/>
<dbReference type="PROSITE" id="PS00867">
    <property type="entry name" value="CPSASE_2"/>
    <property type="match status" value="1"/>
</dbReference>
<evidence type="ECO:0000256" key="9">
    <source>
        <dbReference type="ARBA" id="ARBA00022842"/>
    </source>
</evidence>
<reference evidence="17" key="1">
    <citation type="journal article" date="2023" name="Int. J. Syst. Evol. Microbiol.">
        <title>Mesoterricola silvestris gen. nov., sp. nov., Mesoterricola sediminis sp. nov., Geothrix oryzae sp. nov., Geothrix edaphica sp. nov., Geothrix rubra sp. nov., and Geothrix limicola sp. nov., six novel members of Acidobacteriota isolated from soils.</title>
        <authorList>
            <person name="Itoh H."/>
            <person name="Sugisawa Y."/>
            <person name="Mise K."/>
            <person name="Xu Z."/>
            <person name="Kuniyasu M."/>
            <person name="Ushijima N."/>
            <person name="Kawano K."/>
            <person name="Kobayashi E."/>
            <person name="Shiratori Y."/>
            <person name="Masuda Y."/>
            <person name="Senoo K."/>
        </authorList>
    </citation>
    <scope>NUCLEOTIDE SEQUENCE [LARGE SCALE GENOMIC DNA]</scope>
    <source>
        <strain evidence="17">W79</strain>
    </source>
</reference>
<dbReference type="InterPro" id="IPR051602">
    <property type="entry name" value="ACC_Biotin_Carboxylase"/>
</dbReference>
<dbReference type="PANTHER" id="PTHR48095:SF2">
    <property type="entry name" value="BIOTIN CARBOXYLASE, CHLOROPLASTIC"/>
    <property type="match status" value="1"/>
</dbReference>
<evidence type="ECO:0000256" key="2">
    <source>
        <dbReference type="ARBA" id="ARBA00004956"/>
    </source>
</evidence>
<keyword evidence="13" id="KW-0444">Lipid biosynthesis</keyword>
<dbReference type="NCBIfam" id="TIGR00514">
    <property type="entry name" value="accC"/>
    <property type="match status" value="1"/>
</dbReference>
<dbReference type="PROSITE" id="PS00866">
    <property type="entry name" value="CPSASE_1"/>
    <property type="match status" value="1"/>
</dbReference>
<dbReference type="InterPro" id="IPR005479">
    <property type="entry name" value="CPAse_ATP-bd"/>
</dbReference>
<evidence type="ECO:0000256" key="6">
    <source>
        <dbReference type="ARBA" id="ARBA00022723"/>
    </source>
</evidence>
<comment type="catalytic activity">
    <reaction evidence="11 13">
        <text>N(6)-biotinyl-L-lysyl-[protein] + hydrogencarbonate + ATP = N(6)-carboxybiotinyl-L-lysyl-[protein] + ADP + phosphate + H(+)</text>
        <dbReference type="Rhea" id="RHEA:13501"/>
        <dbReference type="Rhea" id="RHEA-COMP:10505"/>
        <dbReference type="Rhea" id="RHEA-COMP:10506"/>
        <dbReference type="ChEBI" id="CHEBI:15378"/>
        <dbReference type="ChEBI" id="CHEBI:17544"/>
        <dbReference type="ChEBI" id="CHEBI:30616"/>
        <dbReference type="ChEBI" id="CHEBI:43474"/>
        <dbReference type="ChEBI" id="CHEBI:83144"/>
        <dbReference type="ChEBI" id="CHEBI:83145"/>
        <dbReference type="ChEBI" id="CHEBI:456216"/>
        <dbReference type="EC" id="6.3.4.14"/>
    </reaction>
</comment>
<evidence type="ECO:0000259" key="14">
    <source>
        <dbReference type="PROSITE" id="PS50975"/>
    </source>
</evidence>
<evidence type="ECO:0000256" key="8">
    <source>
        <dbReference type="ARBA" id="ARBA00022840"/>
    </source>
</evidence>
<keyword evidence="13" id="KW-0276">Fatty acid metabolism</keyword>
<dbReference type="InterPro" id="IPR005482">
    <property type="entry name" value="Biotin_COase_C"/>
</dbReference>
<dbReference type="Proteomes" id="UP001238179">
    <property type="component" value="Chromosome"/>
</dbReference>
<keyword evidence="5 13" id="KW-0436">Ligase</keyword>
<feature type="domain" description="Biotin carboxylation" evidence="15">
    <location>
        <begin position="21"/>
        <end position="465"/>
    </location>
</feature>
<evidence type="ECO:0000256" key="1">
    <source>
        <dbReference type="ARBA" id="ARBA00003761"/>
    </source>
</evidence>
<dbReference type="InterPro" id="IPR011761">
    <property type="entry name" value="ATP-grasp"/>
</dbReference>
<keyword evidence="13" id="KW-0443">Lipid metabolism</keyword>
<evidence type="ECO:0000256" key="13">
    <source>
        <dbReference type="RuleBase" id="RU365063"/>
    </source>
</evidence>
<dbReference type="SMART" id="SM00878">
    <property type="entry name" value="Biotin_carb_C"/>
    <property type="match status" value="1"/>
</dbReference>
<sequence length="475" mass="52290">MSPVKRSTPNRKPAAKTGEPPFRKILIANRGEIALRVIFACKELGIQTVAVYSEADRNALHVRFADEDICIGPPASGKSYLNIPQVIAAAEVTGAEAIHPGYGFLSENPHFVDVCQACGIVFIGPNAEIIRTMGNKAQAKATMLAAGVPLMPGSDGIVETVEDALAWGEKIGYPVIVKASAGGGGRGMRIVNSPDEMSDMYNTARTEAKAAFTDDSVYMEKYLLEPRHIEVQILGDLFGNIIHLGERECSIQRRHQKLIEESPSPALTPELRKRIHETAVRAAKAVGYFNAGTIEFLLDARGDFFFMEMNTRVQVEHPVTELVSGVDIVKEQIRIAAGRKLSYAQEDIVLRGSAIECRINAEDPWKFTPCPGRITALHFPGGPGIRMDTAMHQDAVIPPYYDSMVAKLIAYGNDRTEALARMRRALDTIVVEGIRTTSPLHRRIIDHPDFIKGDFSTKWLEVFLAQLEKERAEEA</sequence>